<accession>A0A0A9XZL2</accession>
<feature type="non-terminal residue" evidence="1">
    <location>
        <position position="150"/>
    </location>
</feature>
<gene>
    <name evidence="1" type="ORF">CM83_484</name>
</gene>
<evidence type="ECO:0000313" key="1">
    <source>
        <dbReference type="EMBL" id="JAG22705.1"/>
    </source>
</evidence>
<evidence type="ECO:0008006" key="2">
    <source>
        <dbReference type="Google" id="ProtNLM"/>
    </source>
</evidence>
<organism evidence="1">
    <name type="scientific">Lygus hesperus</name>
    <name type="common">Western plant bug</name>
    <dbReference type="NCBI Taxonomy" id="30085"/>
    <lineage>
        <taxon>Eukaryota</taxon>
        <taxon>Metazoa</taxon>
        <taxon>Ecdysozoa</taxon>
        <taxon>Arthropoda</taxon>
        <taxon>Hexapoda</taxon>
        <taxon>Insecta</taxon>
        <taxon>Pterygota</taxon>
        <taxon>Neoptera</taxon>
        <taxon>Paraneoptera</taxon>
        <taxon>Hemiptera</taxon>
        <taxon>Heteroptera</taxon>
        <taxon>Panheteroptera</taxon>
        <taxon>Cimicomorpha</taxon>
        <taxon>Miridae</taxon>
        <taxon>Mirini</taxon>
        <taxon>Lygus</taxon>
    </lineage>
</organism>
<dbReference type="EMBL" id="GBHO01020899">
    <property type="protein sequence ID" value="JAG22705.1"/>
    <property type="molecule type" value="Transcribed_RNA"/>
</dbReference>
<name>A0A0A9XZL2_LYGHE</name>
<feature type="non-terminal residue" evidence="1">
    <location>
        <position position="1"/>
    </location>
</feature>
<protein>
    <recommendedName>
        <fullName evidence="2">Peptidase A2 domain-containing protein</fullName>
    </recommendedName>
</protein>
<dbReference type="AlphaFoldDB" id="A0A0A9XZL2"/>
<reference evidence="1" key="2">
    <citation type="submission" date="2014-07" db="EMBL/GenBank/DDBJ databases">
        <authorList>
            <person name="Hull J."/>
        </authorList>
    </citation>
    <scope>NUCLEOTIDE SEQUENCE</scope>
</reference>
<sequence>NASNKGAPDWIEELIFPKNKKVSFKLDTGAQGDVLTTTEIKNCELDISPSKVKSLISFCHNRTPVLGETCVNVKTKYGQTQNLTFLVVEAGHQCVLGKTSCENLGLVKRIETLGYENLFGGIGCVKGFEYDIDLIDEPSFKIHPPRKIPY</sequence>
<proteinExistence type="predicted"/>
<reference evidence="1" key="1">
    <citation type="journal article" date="2014" name="PLoS ONE">
        <title>Transcriptome-Based Identification of ABC Transporters in the Western Tarnished Plant Bug Lygus hesperus.</title>
        <authorList>
            <person name="Hull J.J."/>
            <person name="Chaney K."/>
            <person name="Geib S.M."/>
            <person name="Fabrick J.A."/>
            <person name="Brent C.S."/>
            <person name="Walsh D."/>
            <person name="Lavine L.C."/>
        </authorList>
    </citation>
    <scope>NUCLEOTIDE SEQUENCE</scope>
</reference>